<dbReference type="AlphaFoldDB" id="A0A2N5H6F2"/>
<dbReference type="PROSITE" id="PS51257">
    <property type="entry name" value="PROKAR_LIPOPROTEIN"/>
    <property type="match status" value="1"/>
</dbReference>
<dbReference type="OrthoDB" id="9768630at2"/>
<evidence type="ECO:0000256" key="2">
    <source>
        <dbReference type="SAM" id="SignalP"/>
    </source>
</evidence>
<feature type="chain" id="PRO_5014775541" description="Sugar transporter" evidence="2">
    <location>
        <begin position="29"/>
        <end position="433"/>
    </location>
</feature>
<feature type="region of interest" description="Disordered" evidence="1">
    <location>
        <begin position="412"/>
        <end position="433"/>
    </location>
</feature>
<evidence type="ECO:0000256" key="1">
    <source>
        <dbReference type="SAM" id="MobiDB-lite"/>
    </source>
</evidence>
<evidence type="ECO:0000313" key="4">
    <source>
        <dbReference type="Proteomes" id="UP000234950"/>
    </source>
</evidence>
<dbReference type="Gene3D" id="3.40.190.10">
    <property type="entry name" value="Periplasmic binding protein-like II"/>
    <property type="match status" value="1"/>
</dbReference>
<name>A0A2N5H6F2_9BACI</name>
<dbReference type="InterPro" id="IPR050490">
    <property type="entry name" value="Bact_solute-bd_prot1"/>
</dbReference>
<dbReference type="InterPro" id="IPR006059">
    <property type="entry name" value="SBP"/>
</dbReference>
<protein>
    <recommendedName>
        <fullName evidence="5">Sugar transporter</fullName>
    </recommendedName>
</protein>
<proteinExistence type="predicted"/>
<comment type="caution">
    <text evidence="3">The sequence shown here is derived from an EMBL/GenBank/DDBJ whole genome shotgun (WGS) entry which is preliminary data.</text>
</comment>
<evidence type="ECO:0000313" key="3">
    <source>
        <dbReference type="EMBL" id="PLS01079.1"/>
    </source>
</evidence>
<accession>A0A2N5H6F2</accession>
<dbReference type="EMBL" id="PGVE01000107">
    <property type="protein sequence ID" value="PLS01079.1"/>
    <property type="molecule type" value="Genomic_DNA"/>
</dbReference>
<dbReference type="RefSeq" id="WP_101652333.1">
    <property type="nucleotide sequence ID" value="NZ_PGVE01000107.1"/>
</dbReference>
<dbReference type="PANTHER" id="PTHR43649:SF32">
    <property type="entry name" value="SUGAR BINDING SECRETED PROTEIN"/>
    <property type="match status" value="1"/>
</dbReference>
<reference evidence="3 4" key="1">
    <citation type="submission" date="2017-11" db="EMBL/GenBank/DDBJ databases">
        <title>Comparitive Functional Genomics of Dry Heat Resistant strains isolated from the Viking Spacecraft.</title>
        <authorList>
            <person name="Seuylemezian A."/>
            <person name="Cooper K."/>
            <person name="Vaishampayan P."/>
        </authorList>
    </citation>
    <scope>NUCLEOTIDE SEQUENCE [LARGE SCALE GENOMIC DNA]</scope>
    <source>
        <strain evidence="3 4">V32-6</strain>
    </source>
</reference>
<organism evidence="3 4">
    <name type="scientific">Neobacillus cucumis</name>
    <dbReference type="NCBI Taxonomy" id="1740721"/>
    <lineage>
        <taxon>Bacteria</taxon>
        <taxon>Bacillati</taxon>
        <taxon>Bacillota</taxon>
        <taxon>Bacilli</taxon>
        <taxon>Bacillales</taxon>
        <taxon>Bacillaceae</taxon>
        <taxon>Neobacillus</taxon>
    </lineage>
</organism>
<gene>
    <name evidence="3" type="ORF">CVD27_27220</name>
</gene>
<keyword evidence="2" id="KW-0732">Signal</keyword>
<dbReference type="Pfam" id="PF13416">
    <property type="entry name" value="SBP_bac_8"/>
    <property type="match status" value="1"/>
</dbReference>
<feature type="signal peptide" evidence="2">
    <location>
        <begin position="1"/>
        <end position="28"/>
    </location>
</feature>
<evidence type="ECO:0008006" key="5">
    <source>
        <dbReference type="Google" id="ProtNLM"/>
    </source>
</evidence>
<dbReference type="Proteomes" id="UP000234950">
    <property type="component" value="Unassembled WGS sequence"/>
</dbReference>
<keyword evidence="4" id="KW-1185">Reference proteome</keyword>
<sequence>MVKAFRFRKFLVLALSLLLLIAMAGCQAKDTSGGAEKDGGSGGKTKLTIWIWPGMGIEKQIKQYAKENNIDVDIQTSSFDDVHNNLTTALAAGSGAPDISAVEVKGIDKMKANPEHFYNLYDLGAEDIKGDYFDWKWKQSETQNGKYLLGIPTDIGPQAMAYRTDVFQQAGLPTNRDEVAKLMTTWDDYIKIGEQIKAKTGKALIDTPNGMYSVIEGQGDQKYFDKDGKVIVKDNPQIQKAYKYAAEIIDKGLATNVDQFSAEWGTAMTKGDFATLLAPAWMMTSMKQNAPDAAGKWDMTLLPEGSGNWGGSFLTIPKESKHPKEAYKLIKWLLSPEQQLVTFKEAGNFPSTPKVYESEELQNFTSDYFSGAPVGKIYAEAAKAVKPIVEGPQSIQIEQIIGDAIKRVRDKKATPEKSWKEAMNQLDRELSRN</sequence>
<dbReference type="SUPFAM" id="SSF53850">
    <property type="entry name" value="Periplasmic binding protein-like II"/>
    <property type="match status" value="1"/>
</dbReference>
<dbReference type="PANTHER" id="PTHR43649">
    <property type="entry name" value="ARABINOSE-BINDING PROTEIN-RELATED"/>
    <property type="match status" value="1"/>
</dbReference>